<accession>A0A0B7BIV1</accession>
<protein>
    <submittedName>
        <fullName evidence="2">Uncharacterized protein</fullName>
    </submittedName>
</protein>
<feature type="compositionally biased region" description="Basic and acidic residues" evidence="1">
    <location>
        <begin position="1"/>
        <end position="19"/>
    </location>
</feature>
<reference evidence="2" key="1">
    <citation type="submission" date="2014-12" db="EMBL/GenBank/DDBJ databases">
        <title>Insight into the proteome of Arion vulgaris.</title>
        <authorList>
            <person name="Aradska J."/>
            <person name="Bulat T."/>
            <person name="Smidak R."/>
            <person name="Sarate P."/>
            <person name="Gangsoo J."/>
            <person name="Sialana F."/>
            <person name="Bilban M."/>
            <person name="Lubec G."/>
        </authorList>
    </citation>
    <scope>NUCLEOTIDE SEQUENCE</scope>
    <source>
        <tissue evidence="2">Skin</tissue>
    </source>
</reference>
<evidence type="ECO:0000313" key="3">
    <source>
        <dbReference type="EMBL" id="CEK92082.1"/>
    </source>
</evidence>
<evidence type="ECO:0000313" key="2">
    <source>
        <dbReference type="EMBL" id="CEK92080.1"/>
    </source>
</evidence>
<feature type="region of interest" description="Disordered" evidence="1">
    <location>
        <begin position="1"/>
        <end position="25"/>
    </location>
</feature>
<evidence type="ECO:0000256" key="1">
    <source>
        <dbReference type="SAM" id="MobiDB-lite"/>
    </source>
</evidence>
<feature type="region of interest" description="Disordered" evidence="1">
    <location>
        <begin position="39"/>
        <end position="76"/>
    </location>
</feature>
<dbReference type="AlphaFoldDB" id="A0A0B7BIV1"/>
<name>A0A0B7BIV1_9EUPU</name>
<organism evidence="2">
    <name type="scientific">Arion vulgaris</name>
    <dbReference type="NCBI Taxonomy" id="1028688"/>
    <lineage>
        <taxon>Eukaryota</taxon>
        <taxon>Metazoa</taxon>
        <taxon>Spiralia</taxon>
        <taxon>Lophotrochozoa</taxon>
        <taxon>Mollusca</taxon>
        <taxon>Gastropoda</taxon>
        <taxon>Heterobranchia</taxon>
        <taxon>Euthyneura</taxon>
        <taxon>Panpulmonata</taxon>
        <taxon>Eupulmonata</taxon>
        <taxon>Stylommatophora</taxon>
        <taxon>Helicina</taxon>
        <taxon>Arionoidea</taxon>
        <taxon>Arionidae</taxon>
        <taxon>Arion</taxon>
    </lineage>
</organism>
<proteinExistence type="predicted"/>
<sequence length="153" mass="17064">MRPGDQNERWNSEAHRGESEIAFVHSDGRIDRFRPLVSAVSNRRESSTSKKQHNNKSEVKLCSQEPRNPGTYQPMCVKPDSVPARYLGADIGDTVSLGYCDIPPPYEEALEMPVAAHGESAKKKNDQGIIVGSKLETDYYNIEISKQTTKSPD</sequence>
<gene>
    <name evidence="2" type="primary">ORF186440</name>
    <name evidence="3" type="synonym">ORF186449</name>
</gene>
<dbReference type="EMBL" id="HACG01045215">
    <property type="protein sequence ID" value="CEK92080.1"/>
    <property type="molecule type" value="Transcribed_RNA"/>
</dbReference>
<dbReference type="EMBL" id="HACG01045217">
    <property type="protein sequence ID" value="CEK92082.1"/>
    <property type="molecule type" value="Transcribed_RNA"/>
</dbReference>